<gene>
    <name evidence="1" type="ORF">Pcinc_037212</name>
</gene>
<name>A0AAE1BW50_PETCI</name>
<organism evidence="1 2">
    <name type="scientific">Petrolisthes cinctipes</name>
    <name type="common">Flat porcelain crab</name>
    <dbReference type="NCBI Taxonomy" id="88211"/>
    <lineage>
        <taxon>Eukaryota</taxon>
        <taxon>Metazoa</taxon>
        <taxon>Ecdysozoa</taxon>
        <taxon>Arthropoda</taxon>
        <taxon>Crustacea</taxon>
        <taxon>Multicrustacea</taxon>
        <taxon>Malacostraca</taxon>
        <taxon>Eumalacostraca</taxon>
        <taxon>Eucarida</taxon>
        <taxon>Decapoda</taxon>
        <taxon>Pleocyemata</taxon>
        <taxon>Anomura</taxon>
        <taxon>Galatheoidea</taxon>
        <taxon>Porcellanidae</taxon>
        <taxon>Petrolisthes</taxon>
    </lineage>
</organism>
<reference evidence="1" key="1">
    <citation type="submission" date="2023-10" db="EMBL/GenBank/DDBJ databases">
        <title>Genome assemblies of two species of porcelain crab, Petrolisthes cinctipes and Petrolisthes manimaculis (Anomura: Porcellanidae).</title>
        <authorList>
            <person name="Angst P."/>
        </authorList>
    </citation>
    <scope>NUCLEOTIDE SEQUENCE</scope>
    <source>
        <strain evidence="1">PB745_01</strain>
        <tissue evidence="1">Gill</tissue>
    </source>
</reference>
<evidence type="ECO:0000313" key="1">
    <source>
        <dbReference type="EMBL" id="KAK3856474.1"/>
    </source>
</evidence>
<dbReference type="Proteomes" id="UP001286313">
    <property type="component" value="Unassembled WGS sequence"/>
</dbReference>
<dbReference type="EMBL" id="JAWQEG010005874">
    <property type="protein sequence ID" value="KAK3856474.1"/>
    <property type="molecule type" value="Genomic_DNA"/>
</dbReference>
<proteinExistence type="predicted"/>
<accession>A0AAE1BW50</accession>
<dbReference type="AlphaFoldDB" id="A0AAE1BW50"/>
<keyword evidence="2" id="KW-1185">Reference proteome</keyword>
<sequence>MKTHRLTHNEGRNEVPEGYHRCTECLQMFASERGSGDTRRRDIVRSHIVVNIADFGVQLRQGFITIYKKDCVRKRTPQVAAVVVVTLVAPVTTPASSSNRPRLPRSVGVGPGHGVSVAVVTNIIKKK</sequence>
<evidence type="ECO:0000313" key="2">
    <source>
        <dbReference type="Proteomes" id="UP001286313"/>
    </source>
</evidence>
<protein>
    <submittedName>
        <fullName evidence="1">Uncharacterized protein</fullName>
    </submittedName>
</protein>
<comment type="caution">
    <text evidence="1">The sequence shown here is derived from an EMBL/GenBank/DDBJ whole genome shotgun (WGS) entry which is preliminary data.</text>
</comment>